<accession>A0A5H2V3H1</accession>
<proteinExistence type="predicted"/>
<reference evidence="1 2" key="1">
    <citation type="submission" date="2018-12" db="EMBL/GenBank/DDBJ databases">
        <authorList>
            <person name="Popova A.V."/>
            <person name="Shneider M.M."/>
            <person name="Mikhailova Y.V."/>
            <person name="Shagin D.A."/>
        </authorList>
    </citation>
    <scope>NUCLEOTIDE SEQUENCE [LARGE SCALE GENOMIC DNA]</scope>
</reference>
<gene>
    <name evidence="1" type="ORF">APK37_14</name>
</gene>
<dbReference type="Proteomes" id="UP000326596">
    <property type="component" value="Segment"/>
</dbReference>
<organism evidence="1 2">
    <name type="scientific">Acinetobacter phage vB_AbaP_APK37</name>
    <dbReference type="NCBI Taxonomy" id="2500564"/>
    <lineage>
        <taxon>Viruses</taxon>
        <taxon>Duplodnaviria</taxon>
        <taxon>Heunggongvirae</taxon>
        <taxon>Uroviricota</taxon>
        <taxon>Caudoviricetes</taxon>
        <taxon>Autographivirales</taxon>
        <taxon>Autoscriptoviridae</taxon>
        <taxon>Beijerinckvirinae</taxon>
        <taxon>Friunavirus</taxon>
        <taxon>Friunavirus APK37</taxon>
    </lineage>
</organism>
<sequence length="72" mass="8111">MKLKNCVVGQRVKVKKKSFGDDSYFYASRRGETGVIKRIDSDGDVHVEFDSPELGDDWGKPYELKKVKGDAS</sequence>
<evidence type="ECO:0000313" key="1">
    <source>
        <dbReference type="EMBL" id="AZU99415.1"/>
    </source>
</evidence>
<protein>
    <submittedName>
        <fullName evidence="1">Uncharacterized protein</fullName>
    </submittedName>
</protein>
<evidence type="ECO:0000313" key="2">
    <source>
        <dbReference type="Proteomes" id="UP000326596"/>
    </source>
</evidence>
<keyword evidence="2" id="KW-1185">Reference proteome</keyword>
<name>A0A5H2V3H1_9CAUD</name>
<dbReference type="EMBL" id="MK257723">
    <property type="protein sequence ID" value="AZU99415.1"/>
    <property type="molecule type" value="Genomic_DNA"/>
</dbReference>